<keyword evidence="1" id="KW-0732">Signal</keyword>
<sequence>MISQLKKVALFVAVGVLPCAAFAAPTVTFQGEVTNQTCSVNINGQTNSVVMLPTVSTSDFGTTLANGQKAGLTPFTVSVSGCTAPAADLNISTKFLGYDVDASSGVLGNRATDNAAVGYGIQLTGSSDGTNPVVLSGPTNVSGLVLKATETSASHDFGAQYYVVDATKAQPGKITAVAEYTLSYF</sequence>
<comment type="caution">
    <text evidence="3">The sequence shown here is derived from an EMBL/GenBank/DDBJ whole genome shotgun (WGS) entry which is preliminary data.</text>
</comment>
<dbReference type="PANTHER" id="PTHR33420:SF10">
    <property type="entry name" value="FIMBRIAE MAJOR SUBUNIT"/>
    <property type="match status" value="1"/>
</dbReference>
<reference evidence="3 4" key="1">
    <citation type="submission" date="2020-11" db="EMBL/GenBank/DDBJ databases">
        <title>Draft Genome of Enterobacter sp. strain EMC7.</title>
        <authorList>
            <person name="Barman P."/>
            <person name="Sinha S."/>
            <person name="Sen S."/>
            <person name="Chakraborty R."/>
        </authorList>
    </citation>
    <scope>NUCLEOTIDE SEQUENCE [LARGE SCALE GENOMIC DNA]</scope>
    <source>
        <strain evidence="3 4">EMC7</strain>
    </source>
</reference>
<accession>A0ABS7RZU8</accession>
<dbReference type="Proteomes" id="UP000706580">
    <property type="component" value="Unassembled WGS sequence"/>
</dbReference>
<feature type="signal peptide" evidence="1">
    <location>
        <begin position="1"/>
        <end position="23"/>
    </location>
</feature>
<keyword evidence="4" id="KW-1185">Reference proteome</keyword>
<name>A0ABS7RZU8_9ENTR</name>
<evidence type="ECO:0000313" key="4">
    <source>
        <dbReference type="Proteomes" id="UP000706580"/>
    </source>
</evidence>
<dbReference type="InterPro" id="IPR036937">
    <property type="entry name" value="Adhesion_dom_fimbrial_sf"/>
</dbReference>
<dbReference type="Gene3D" id="2.60.40.1090">
    <property type="entry name" value="Fimbrial-type adhesion domain"/>
    <property type="match status" value="1"/>
</dbReference>
<dbReference type="SUPFAM" id="SSF49401">
    <property type="entry name" value="Bacterial adhesins"/>
    <property type="match status" value="1"/>
</dbReference>
<dbReference type="PANTHER" id="PTHR33420">
    <property type="entry name" value="FIMBRIAL SUBUNIT ELFA-RELATED"/>
    <property type="match status" value="1"/>
</dbReference>
<dbReference type="InterPro" id="IPR008966">
    <property type="entry name" value="Adhesion_dom_sf"/>
</dbReference>
<organism evidence="3 4">
    <name type="scientific">Leclercia barmai</name>
    <dbReference type="NCBI Taxonomy" id="2785629"/>
    <lineage>
        <taxon>Bacteria</taxon>
        <taxon>Pseudomonadati</taxon>
        <taxon>Pseudomonadota</taxon>
        <taxon>Gammaproteobacteria</taxon>
        <taxon>Enterobacterales</taxon>
        <taxon>Enterobacteriaceae</taxon>
        <taxon>Leclercia</taxon>
    </lineage>
</organism>
<gene>
    <name evidence="3" type="ORF">ITX56_18960</name>
</gene>
<protein>
    <submittedName>
        <fullName evidence="3">Type 1 fimbrial protein</fullName>
    </submittedName>
</protein>
<feature type="chain" id="PRO_5047213323" evidence="1">
    <location>
        <begin position="24"/>
        <end position="185"/>
    </location>
</feature>
<proteinExistence type="predicted"/>
<feature type="domain" description="Fimbrial-type adhesion" evidence="2">
    <location>
        <begin position="28"/>
        <end position="184"/>
    </location>
</feature>
<evidence type="ECO:0000259" key="2">
    <source>
        <dbReference type="Pfam" id="PF00419"/>
    </source>
</evidence>
<dbReference type="EMBL" id="JADMNK010000012">
    <property type="protein sequence ID" value="MBZ0059844.1"/>
    <property type="molecule type" value="Genomic_DNA"/>
</dbReference>
<dbReference type="Pfam" id="PF00419">
    <property type="entry name" value="Fimbrial"/>
    <property type="match status" value="1"/>
</dbReference>
<dbReference type="InterPro" id="IPR000259">
    <property type="entry name" value="Adhesion_dom_fimbrial"/>
</dbReference>
<evidence type="ECO:0000313" key="3">
    <source>
        <dbReference type="EMBL" id="MBZ0059844.1"/>
    </source>
</evidence>
<evidence type="ECO:0000256" key="1">
    <source>
        <dbReference type="SAM" id="SignalP"/>
    </source>
</evidence>
<dbReference type="InterPro" id="IPR050263">
    <property type="entry name" value="Bact_Fimbrial_Adh_Pro"/>
</dbReference>
<dbReference type="RefSeq" id="WP_223075440.1">
    <property type="nucleotide sequence ID" value="NZ_JADMNK010000012.1"/>
</dbReference>